<evidence type="ECO:0000313" key="2">
    <source>
        <dbReference type="Proteomes" id="UP000244677"/>
    </source>
</evidence>
<dbReference type="EMBL" id="CP020919">
    <property type="protein sequence ID" value="AWG25001.1"/>
    <property type="molecule type" value="Genomic_DNA"/>
</dbReference>
<sequence>MLKKILDLEQVHSLTKEEQKTINGSAPVGCMNPNLIGIDPDGGSPSICNDGYYYQTQIKKCCPRGGGGPIQV</sequence>
<dbReference type="Proteomes" id="UP000244677">
    <property type="component" value="Chromosome"/>
</dbReference>
<gene>
    <name evidence="1" type="ORF">FK004_07030</name>
</gene>
<dbReference type="AlphaFoldDB" id="A0A2S1LMV8"/>
<evidence type="ECO:0000313" key="1">
    <source>
        <dbReference type="EMBL" id="AWG25001.1"/>
    </source>
</evidence>
<dbReference type="KEGG" id="fki:FK004_07030"/>
<reference evidence="1 2" key="1">
    <citation type="submission" date="2017-04" db="EMBL/GenBank/DDBJ databases">
        <title>Complete genome sequence of Flavobacterium kingsejong AJ004.</title>
        <authorList>
            <person name="Lee P.C."/>
        </authorList>
    </citation>
    <scope>NUCLEOTIDE SEQUENCE [LARGE SCALE GENOMIC DNA]</scope>
    <source>
        <strain evidence="1 2">AJ004</strain>
    </source>
</reference>
<name>A0A2S1LMV8_9FLAO</name>
<dbReference type="OrthoDB" id="1374371at2"/>
<proteinExistence type="predicted"/>
<organism evidence="1 2">
    <name type="scientific">Flavobacterium kingsejongi</name>
    <dbReference type="NCBI Taxonomy" id="1678728"/>
    <lineage>
        <taxon>Bacteria</taxon>
        <taxon>Pseudomonadati</taxon>
        <taxon>Bacteroidota</taxon>
        <taxon>Flavobacteriia</taxon>
        <taxon>Flavobacteriales</taxon>
        <taxon>Flavobacteriaceae</taxon>
        <taxon>Flavobacterium</taxon>
    </lineage>
</organism>
<dbReference type="RefSeq" id="WP_108736622.1">
    <property type="nucleotide sequence ID" value="NZ_CP020919.1"/>
</dbReference>
<keyword evidence="2" id="KW-1185">Reference proteome</keyword>
<protein>
    <submittedName>
        <fullName evidence="1">Uncharacterized protein</fullName>
    </submittedName>
</protein>
<accession>A0A2S1LMV8</accession>